<comment type="similarity">
    <text evidence="1">Belongs to the UPF0213 family.</text>
</comment>
<evidence type="ECO:0000313" key="3">
    <source>
        <dbReference type="EMBL" id="PIV08035.1"/>
    </source>
</evidence>
<gene>
    <name evidence="3" type="ORF">COS52_04835</name>
</gene>
<evidence type="ECO:0000259" key="2">
    <source>
        <dbReference type="PROSITE" id="PS50164"/>
    </source>
</evidence>
<proteinExistence type="inferred from homology"/>
<dbReference type="InterPro" id="IPR035901">
    <property type="entry name" value="GIY-YIG_endonuc_sf"/>
</dbReference>
<protein>
    <submittedName>
        <fullName evidence="3">Excinuclease ABC subunit C</fullName>
    </submittedName>
</protein>
<dbReference type="Proteomes" id="UP000230119">
    <property type="component" value="Unassembled WGS sequence"/>
</dbReference>
<dbReference type="PANTHER" id="PTHR34477">
    <property type="entry name" value="UPF0213 PROTEIN YHBQ"/>
    <property type="match status" value="1"/>
</dbReference>
<dbReference type="Gene3D" id="3.40.1440.10">
    <property type="entry name" value="GIY-YIG endonuclease"/>
    <property type="match status" value="1"/>
</dbReference>
<accession>A0A2M7BRA4</accession>
<dbReference type="InterPro" id="IPR000305">
    <property type="entry name" value="GIY-YIG_endonuc"/>
</dbReference>
<name>A0A2M7BRA4_9BACT</name>
<reference evidence="4" key="1">
    <citation type="submission" date="2017-09" db="EMBL/GenBank/DDBJ databases">
        <title>Depth-based differentiation of microbial function through sediment-hosted aquifers and enrichment of novel symbionts in the deep terrestrial subsurface.</title>
        <authorList>
            <person name="Probst A.J."/>
            <person name="Ladd B."/>
            <person name="Jarett J.K."/>
            <person name="Geller-Mcgrath D.E."/>
            <person name="Sieber C.M.K."/>
            <person name="Emerson J.B."/>
            <person name="Anantharaman K."/>
            <person name="Thomas B.C."/>
            <person name="Malmstrom R."/>
            <person name="Stieglmeier M."/>
            <person name="Klingl A."/>
            <person name="Woyke T."/>
            <person name="Ryan C.M."/>
            <person name="Banfield J.F."/>
        </authorList>
    </citation>
    <scope>NUCLEOTIDE SEQUENCE [LARGE SCALE GENOMIC DNA]</scope>
</reference>
<dbReference type="AlphaFoldDB" id="A0A2M7BRA4"/>
<feature type="domain" description="GIY-YIG" evidence="2">
    <location>
        <begin position="1"/>
        <end position="77"/>
    </location>
</feature>
<organism evidence="3 4">
    <name type="scientific">Candidatus Roizmanbacteria bacterium CG03_land_8_20_14_0_80_39_12</name>
    <dbReference type="NCBI Taxonomy" id="1974847"/>
    <lineage>
        <taxon>Bacteria</taxon>
        <taxon>Candidatus Roizmaniibacteriota</taxon>
    </lineage>
</organism>
<dbReference type="EMBL" id="PEVA01000202">
    <property type="protein sequence ID" value="PIV08035.1"/>
    <property type="molecule type" value="Genomic_DNA"/>
</dbReference>
<sequence length="85" mass="10269">MFYFYILQSIPTKKLYLGYTFDIKERLKSHNNGENKATKPYIPYELVYYSAFNNQKDALNCEKYFKTTAGWKRLHIMLENTLIKR</sequence>
<dbReference type="CDD" id="cd10449">
    <property type="entry name" value="GIY-YIG_SLX1_like"/>
    <property type="match status" value="1"/>
</dbReference>
<evidence type="ECO:0000256" key="1">
    <source>
        <dbReference type="ARBA" id="ARBA00007435"/>
    </source>
</evidence>
<dbReference type="PANTHER" id="PTHR34477:SF1">
    <property type="entry name" value="UPF0213 PROTEIN YHBQ"/>
    <property type="match status" value="1"/>
</dbReference>
<dbReference type="InterPro" id="IPR050190">
    <property type="entry name" value="UPF0213_domain"/>
</dbReference>
<comment type="caution">
    <text evidence="3">The sequence shown here is derived from an EMBL/GenBank/DDBJ whole genome shotgun (WGS) entry which is preliminary data.</text>
</comment>
<dbReference type="SUPFAM" id="SSF82771">
    <property type="entry name" value="GIY-YIG endonuclease"/>
    <property type="match status" value="1"/>
</dbReference>
<dbReference type="Pfam" id="PF01541">
    <property type="entry name" value="GIY-YIG"/>
    <property type="match status" value="1"/>
</dbReference>
<dbReference type="PROSITE" id="PS50164">
    <property type="entry name" value="GIY_YIG"/>
    <property type="match status" value="1"/>
</dbReference>
<evidence type="ECO:0000313" key="4">
    <source>
        <dbReference type="Proteomes" id="UP000230119"/>
    </source>
</evidence>